<name>A0ABD2QBH3_9PLAT</name>
<dbReference type="Proteomes" id="UP001626550">
    <property type="component" value="Unassembled WGS sequence"/>
</dbReference>
<organism evidence="1 2">
    <name type="scientific">Cichlidogyrus casuarinus</name>
    <dbReference type="NCBI Taxonomy" id="1844966"/>
    <lineage>
        <taxon>Eukaryota</taxon>
        <taxon>Metazoa</taxon>
        <taxon>Spiralia</taxon>
        <taxon>Lophotrochozoa</taxon>
        <taxon>Platyhelminthes</taxon>
        <taxon>Monogenea</taxon>
        <taxon>Monopisthocotylea</taxon>
        <taxon>Dactylogyridea</taxon>
        <taxon>Ancyrocephalidae</taxon>
        <taxon>Cichlidogyrus</taxon>
    </lineage>
</organism>
<evidence type="ECO:0000313" key="2">
    <source>
        <dbReference type="Proteomes" id="UP001626550"/>
    </source>
</evidence>
<protein>
    <submittedName>
        <fullName evidence="1">Uncharacterized protein</fullName>
    </submittedName>
</protein>
<proteinExistence type="predicted"/>
<sequence length="106" mass="12125">MNCTVKTHDDGPVEAVIIFTDHTSAKSRKHSWQILPKLISPDRPSNQSIRFAELQNESDTREPLSLSLIPLATQSNPFKNLDEDTFRLWRQSVVQLFPELTRVSAH</sequence>
<evidence type="ECO:0000313" key="1">
    <source>
        <dbReference type="EMBL" id="KAL3316106.1"/>
    </source>
</evidence>
<reference evidence="1 2" key="1">
    <citation type="submission" date="2024-11" db="EMBL/GenBank/DDBJ databases">
        <title>Adaptive evolution of stress response genes in parasites aligns with host niche diversity.</title>
        <authorList>
            <person name="Hahn C."/>
            <person name="Resl P."/>
        </authorList>
    </citation>
    <scope>NUCLEOTIDE SEQUENCE [LARGE SCALE GENOMIC DNA]</scope>
    <source>
        <strain evidence="1">EGGRZ-B1_66</strain>
        <tissue evidence="1">Body</tissue>
    </source>
</reference>
<comment type="caution">
    <text evidence="1">The sequence shown here is derived from an EMBL/GenBank/DDBJ whole genome shotgun (WGS) entry which is preliminary data.</text>
</comment>
<dbReference type="AlphaFoldDB" id="A0ABD2QBH3"/>
<dbReference type="EMBL" id="JBJKFK010000600">
    <property type="protein sequence ID" value="KAL3316106.1"/>
    <property type="molecule type" value="Genomic_DNA"/>
</dbReference>
<accession>A0ABD2QBH3</accession>
<gene>
    <name evidence="1" type="ORF">Ciccas_005252</name>
</gene>
<keyword evidence="2" id="KW-1185">Reference proteome</keyword>